<evidence type="ECO:0000313" key="3">
    <source>
        <dbReference type="Proteomes" id="UP000540909"/>
    </source>
</evidence>
<proteinExistence type="predicted"/>
<comment type="caution">
    <text evidence="2">The sequence shown here is derived from an EMBL/GenBank/DDBJ whole genome shotgun (WGS) entry which is preliminary data.</text>
</comment>
<feature type="compositionally biased region" description="Basic and acidic residues" evidence="1">
    <location>
        <begin position="51"/>
        <end position="65"/>
    </location>
</feature>
<dbReference type="AlphaFoldDB" id="A0A7W6W558"/>
<accession>A0A7W6W558</accession>
<feature type="compositionally biased region" description="Basic and acidic residues" evidence="1">
    <location>
        <begin position="78"/>
        <end position="87"/>
    </location>
</feature>
<dbReference type="EMBL" id="JACIFY010000009">
    <property type="protein sequence ID" value="MBB4236249.1"/>
    <property type="molecule type" value="Genomic_DNA"/>
</dbReference>
<evidence type="ECO:0000313" key="2">
    <source>
        <dbReference type="EMBL" id="MBB4236249.1"/>
    </source>
</evidence>
<organism evidence="2 3">
    <name type="scientific">Rhizobium esperanzae</name>
    <dbReference type="NCBI Taxonomy" id="1967781"/>
    <lineage>
        <taxon>Bacteria</taxon>
        <taxon>Pseudomonadati</taxon>
        <taxon>Pseudomonadota</taxon>
        <taxon>Alphaproteobacteria</taxon>
        <taxon>Hyphomicrobiales</taxon>
        <taxon>Rhizobiaceae</taxon>
        <taxon>Rhizobium/Agrobacterium group</taxon>
        <taxon>Rhizobium</taxon>
    </lineage>
</organism>
<dbReference type="Proteomes" id="UP000540909">
    <property type="component" value="Unassembled WGS sequence"/>
</dbReference>
<protein>
    <submittedName>
        <fullName evidence="2">Uncharacterized protein</fullName>
    </submittedName>
</protein>
<feature type="compositionally biased region" description="Basic and acidic residues" evidence="1">
    <location>
        <begin position="18"/>
        <end position="35"/>
    </location>
</feature>
<name>A0A7W6W558_9HYPH</name>
<feature type="region of interest" description="Disordered" evidence="1">
    <location>
        <begin position="15"/>
        <end position="87"/>
    </location>
</feature>
<sequence>MISCIRGPRLSGENLQCEIHDPRPGDCRTDDQRAADDDDDVIGKTGKGGLGRHDADDDCHEKGTDGDDIVSITPPYEGAHHERDDEKRKPLINAHVCIPVVAINV</sequence>
<evidence type="ECO:0000256" key="1">
    <source>
        <dbReference type="SAM" id="MobiDB-lite"/>
    </source>
</evidence>
<gene>
    <name evidence="2" type="ORF">GGD57_002827</name>
</gene>
<reference evidence="2 3" key="1">
    <citation type="submission" date="2020-08" db="EMBL/GenBank/DDBJ databases">
        <title>Genomic Encyclopedia of Type Strains, Phase IV (KMG-V): Genome sequencing to study the core and pangenomes of soil and plant-associated prokaryotes.</title>
        <authorList>
            <person name="Whitman W."/>
        </authorList>
    </citation>
    <scope>NUCLEOTIDE SEQUENCE [LARGE SCALE GENOMIC DNA]</scope>
    <source>
        <strain evidence="2 3">SEMIA 4089</strain>
    </source>
</reference>